<reference evidence="10 11" key="2">
    <citation type="submission" date="2018-09" db="EMBL/GenBank/DDBJ databases">
        <authorList>
            <person name="Tagini F."/>
        </authorList>
    </citation>
    <scope>NUCLEOTIDE SEQUENCE [LARGE SCALE GENOMIC DNA]</scope>
    <source>
        <strain evidence="8 10">MK4</strain>
        <strain evidence="7 11">MK42</strain>
    </source>
</reference>
<dbReference type="Proteomes" id="UP000271464">
    <property type="component" value="Unassembled WGS sequence"/>
</dbReference>
<evidence type="ECO:0000313" key="11">
    <source>
        <dbReference type="Proteomes" id="UP000279331"/>
    </source>
</evidence>
<evidence type="ECO:0000313" key="8">
    <source>
        <dbReference type="EMBL" id="VAZ86924.1"/>
    </source>
</evidence>
<evidence type="ECO:0000259" key="4">
    <source>
        <dbReference type="Pfam" id="PF00440"/>
    </source>
</evidence>
<dbReference type="PANTHER" id="PTHR47506">
    <property type="entry name" value="TRANSCRIPTIONAL REGULATORY PROTEIN"/>
    <property type="match status" value="1"/>
</dbReference>
<evidence type="ECO:0000256" key="3">
    <source>
        <dbReference type="ARBA" id="ARBA00023163"/>
    </source>
</evidence>
<dbReference type="EMBL" id="UPHM01000003">
    <property type="protein sequence ID" value="VAZ86924.1"/>
    <property type="molecule type" value="Genomic_DNA"/>
</dbReference>
<dbReference type="InterPro" id="IPR036271">
    <property type="entry name" value="Tet_transcr_reg_TetR-rel_C_sf"/>
</dbReference>
<dbReference type="SUPFAM" id="SSF46689">
    <property type="entry name" value="Homeodomain-like"/>
    <property type="match status" value="1"/>
</dbReference>
<dbReference type="InterPro" id="IPR009057">
    <property type="entry name" value="Homeodomain-like_sf"/>
</dbReference>
<keyword evidence="2" id="KW-0238">DNA-binding</keyword>
<protein>
    <submittedName>
        <fullName evidence="7">HTH-type transcriptional regulator</fullName>
    </submittedName>
    <submittedName>
        <fullName evidence="6">TetR family transcriptional regulator</fullName>
    </submittedName>
</protein>
<evidence type="ECO:0000313" key="7">
    <source>
        <dbReference type="EMBL" id="VAZ81558.1"/>
    </source>
</evidence>
<name>A0A1X0LA26_9MYCO</name>
<dbReference type="InterPro" id="IPR001647">
    <property type="entry name" value="HTH_TetR"/>
</dbReference>
<evidence type="ECO:0000313" key="9">
    <source>
        <dbReference type="Proteomes" id="UP000192335"/>
    </source>
</evidence>
<organism evidence="6 9">
    <name type="scientific">Mycobacterium persicum</name>
    <dbReference type="NCBI Taxonomy" id="1487726"/>
    <lineage>
        <taxon>Bacteria</taxon>
        <taxon>Bacillati</taxon>
        <taxon>Actinomycetota</taxon>
        <taxon>Actinomycetes</taxon>
        <taxon>Mycobacteriales</taxon>
        <taxon>Mycobacteriaceae</taxon>
        <taxon>Mycobacterium</taxon>
    </lineage>
</organism>
<keyword evidence="1" id="KW-0805">Transcription regulation</keyword>
<evidence type="ECO:0000259" key="5">
    <source>
        <dbReference type="Pfam" id="PF21993"/>
    </source>
</evidence>
<comment type="caution">
    <text evidence="6">The sequence shown here is derived from an EMBL/GenBank/DDBJ whole genome shotgun (WGS) entry which is preliminary data.</text>
</comment>
<evidence type="ECO:0000313" key="10">
    <source>
        <dbReference type="Proteomes" id="UP000271464"/>
    </source>
</evidence>
<dbReference type="RefSeq" id="WP_075545154.1">
    <property type="nucleotide sequence ID" value="NZ_CADEAW010000073.1"/>
</dbReference>
<reference evidence="6 9" key="1">
    <citation type="submission" date="2017-02" db="EMBL/GenBank/DDBJ databases">
        <title>Mycobacterium kansasii genomes.</title>
        <authorList>
            <person name="Borowka P."/>
            <person name="Strapagiel D."/>
            <person name="Marciniak B."/>
            <person name="Lach J."/>
            <person name="Bakula Z."/>
            <person name="Van Ingen J."/>
            <person name="Safianowska A."/>
            <person name="Brzostek A."/>
            <person name="Dziadek J."/>
            <person name="Jagielski T."/>
        </authorList>
    </citation>
    <scope>NUCLEOTIDE SEQUENCE [LARGE SCALE GENOMIC DNA]</scope>
    <source>
        <strain evidence="6 9">12MK</strain>
    </source>
</reference>
<keyword evidence="3" id="KW-0804">Transcription</keyword>
<dbReference type="Proteomes" id="UP000279331">
    <property type="component" value="Unassembled WGS sequence"/>
</dbReference>
<dbReference type="SUPFAM" id="SSF48498">
    <property type="entry name" value="Tetracyclin repressor-like, C-terminal domain"/>
    <property type="match status" value="1"/>
</dbReference>
<evidence type="ECO:0000256" key="2">
    <source>
        <dbReference type="ARBA" id="ARBA00023125"/>
    </source>
</evidence>
<dbReference type="Pfam" id="PF21993">
    <property type="entry name" value="TetR_C_13_2"/>
    <property type="match status" value="1"/>
</dbReference>
<gene>
    <name evidence="6" type="ORF">B4U45_15705</name>
    <name evidence="7" type="ORF">LAUMK42_00360</name>
    <name evidence="8" type="ORF">LAUMK4_00140</name>
</gene>
<dbReference type="PANTHER" id="PTHR47506:SF3">
    <property type="entry name" value="HTH-TYPE TRANSCRIPTIONAL REGULATOR LMRA"/>
    <property type="match status" value="1"/>
</dbReference>
<dbReference type="AlphaFoldDB" id="A0A1X0LA26"/>
<dbReference type="EMBL" id="MWQA01000001">
    <property type="protein sequence ID" value="ORC07828.1"/>
    <property type="molecule type" value="Genomic_DNA"/>
</dbReference>
<evidence type="ECO:0000256" key="1">
    <source>
        <dbReference type="ARBA" id="ARBA00023015"/>
    </source>
</evidence>
<dbReference type="InterPro" id="IPR054156">
    <property type="entry name" value="YxaF_TetR_C"/>
</dbReference>
<feature type="domain" description="Transcriptional regulator LmrA/YxaF-like C-terminal" evidence="5">
    <location>
        <begin position="75"/>
        <end position="180"/>
    </location>
</feature>
<keyword evidence="10" id="KW-1185">Reference proteome</keyword>
<dbReference type="OrthoDB" id="4567939at2"/>
<dbReference type="EMBL" id="UPHL01000012">
    <property type="protein sequence ID" value="VAZ81558.1"/>
    <property type="molecule type" value="Genomic_DNA"/>
</dbReference>
<dbReference type="Pfam" id="PF00440">
    <property type="entry name" value="TetR_N"/>
    <property type="match status" value="1"/>
</dbReference>
<dbReference type="Proteomes" id="UP000192335">
    <property type="component" value="Unassembled WGS sequence"/>
</dbReference>
<feature type="domain" description="HTH tetR-type" evidence="4">
    <location>
        <begin position="12"/>
        <end position="52"/>
    </location>
</feature>
<dbReference type="GeneID" id="66598805"/>
<accession>A0A1X0LA26</accession>
<dbReference type="GO" id="GO:0003677">
    <property type="term" value="F:DNA binding"/>
    <property type="evidence" value="ECO:0007669"/>
    <property type="project" value="UniProtKB-KW"/>
</dbReference>
<evidence type="ECO:0000313" key="6">
    <source>
        <dbReference type="EMBL" id="ORC07828.1"/>
    </source>
</evidence>
<sequence>MRSPRERMVVSAALLIRERGARATAISDVLQHSGAPRGSAYHYFPGGRTQLLCEAIDYAGEHVAAIIGEPRGSLELLDTLIGWYREQLLASDFRAGCPIAAVAVEAGEGADGERMAPVIEHAATVFDRWSELLAQRFVSDGISAARANELAMLAVSALEGALLLARVRRDLTPLESVHRQLHHLLLAELPEGKPQ</sequence>
<proteinExistence type="predicted"/>
<dbReference type="Gene3D" id="1.10.357.10">
    <property type="entry name" value="Tetracycline Repressor, domain 2"/>
    <property type="match status" value="1"/>
</dbReference>